<reference evidence="2 3" key="1">
    <citation type="journal article" date="2021" name="Sci. Rep.">
        <title>The genome of the diatom Chaetoceros tenuissimus carries an ancient integrated fragment of an extant virus.</title>
        <authorList>
            <person name="Hongo Y."/>
            <person name="Kimura K."/>
            <person name="Takaki Y."/>
            <person name="Yoshida Y."/>
            <person name="Baba S."/>
            <person name="Kobayashi G."/>
            <person name="Nagasaki K."/>
            <person name="Hano T."/>
            <person name="Tomaru Y."/>
        </authorList>
    </citation>
    <scope>NUCLEOTIDE SEQUENCE [LARGE SCALE GENOMIC DNA]</scope>
    <source>
        <strain evidence="2 3">NIES-3715</strain>
    </source>
</reference>
<evidence type="ECO:0000313" key="3">
    <source>
        <dbReference type="Proteomes" id="UP001054902"/>
    </source>
</evidence>
<comment type="caution">
    <text evidence="2">The sequence shown here is derived from an EMBL/GenBank/DDBJ whole genome shotgun (WGS) entry which is preliminary data.</text>
</comment>
<accession>A0AAD3H290</accession>
<feature type="compositionally biased region" description="Polar residues" evidence="1">
    <location>
        <begin position="50"/>
        <end position="59"/>
    </location>
</feature>
<proteinExistence type="predicted"/>
<protein>
    <submittedName>
        <fullName evidence="2">Uncharacterized protein</fullName>
    </submittedName>
</protein>
<evidence type="ECO:0000256" key="1">
    <source>
        <dbReference type="SAM" id="MobiDB-lite"/>
    </source>
</evidence>
<sequence>MSFLLCCFQNKPEEDIDPRIRRRNSNMGNTPDLEKDSISEESVDAPIFSVSFTNPQNKQTDTKLEKDQPLFLTQSFRQEIEKNDNGGNSNQVNKTDSSDYSDCVSEITFDTKKVGKLDLVEEEEQQQEQESAVPKETVKPKMTFNMSILKRVKDDDVSC</sequence>
<keyword evidence="3" id="KW-1185">Reference proteome</keyword>
<dbReference type="Proteomes" id="UP001054902">
    <property type="component" value="Unassembled WGS sequence"/>
</dbReference>
<feature type="region of interest" description="Disordered" evidence="1">
    <location>
        <begin position="17"/>
        <end position="101"/>
    </location>
</feature>
<dbReference type="EMBL" id="BLLK01000025">
    <property type="protein sequence ID" value="GFH47927.1"/>
    <property type="molecule type" value="Genomic_DNA"/>
</dbReference>
<gene>
    <name evidence="2" type="ORF">CTEN210_04403</name>
</gene>
<name>A0AAD3H290_9STRA</name>
<feature type="compositionally biased region" description="Polar residues" evidence="1">
    <location>
        <begin position="85"/>
        <end position="100"/>
    </location>
</feature>
<organism evidence="2 3">
    <name type="scientific">Chaetoceros tenuissimus</name>
    <dbReference type="NCBI Taxonomy" id="426638"/>
    <lineage>
        <taxon>Eukaryota</taxon>
        <taxon>Sar</taxon>
        <taxon>Stramenopiles</taxon>
        <taxon>Ochrophyta</taxon>
        <taxon>Bacillariophyta</taxon>
        <taxon>Coscinodiscophyceae</taxon>
        <taxon>Chaetocerotophycidae</taxon>
        <taxon>Chaetocerotales</taxon>
        <taxon>Chaetocerotaceae</taxon>
        <taxon>Chaetoceros</taxon>
    </lineage>
</organism>
<dbReference type="AlphaFoldDB" id="A0AAD3H290"/>
<evidence type="ECO:0000313" key="2">
    <source>
        <dbReference type="EMBL" id="GFH47927.1"/>
    </source>
</evidence>